<evidence type="ECO:0000256" key="1">
    <source>
        <dbReference type="SAM" id="MobiDB-lite"/>
    </source>
</evidence>
<dbReference type="OrthoDB" id="2567806at2759"/>
<evidence type="ECO:0000313" key="2">
    <source>
        <dbReference type="EMBL" id="OJJ08693.1"/>
    </source>
</evidence>
<sequence>MDKRTLIGLRTDHARVKLGMTSSKFKLNCKKLEAYRSYYNSKCTITVNCSQNTKTGDCPTATLHHIIITQFSTLQGRNGASTTSTGRSGKEDEGEQRGEQGYESFKEVVKDVEAIVDVLWVSGTRMFSTPFLALWCLEPDRLIFSEKNKIKIDVLEKY</sequence>
<feature type="compositionally biased region" description="Polar residues" evidence="1">
    <location>
        <begin position="76"/>
        <end position="87"/>
    </location>
</feature>
<feature type="compositionally biased region" description="Basic and acidic residues" evidence="1">
    <location>
        <begin position="88"/>
        <end position="100"/>
    </location>
</feature>
<dbReference type="Proteomes" id="UP000184073">
    <property type="component" value="Unassembled WGS sequence"/>
</dbReference>
<dbReference type="AlphaFoldDB" id="A0A1L9Q4I8"/>
<dbReference type="VEuPathDB" id="FungiDB:ASPVEDRAFT_411490"/>
<reference evidence="3" key="1">
    <citation type="journal article" date="2017" name="Genome Biol.">
        <title>Comparative genomics reveals high biological diversity and specific adaptations in the industrially and medically important fungal genus Aspergillus.</title>
        <authorList>
            <person name="de Vries R.P."/>
            <person name="Riley R."/>
            <person name="Wiebenga A."/>
            <person name="Aguilar-Osorio G."/>
            <person name="Amillis S."/>
            <person name="Uchima C.A."/>
            <person name="Anderluh G."/>
            <person name="Asadollahi M."/>
            <person name="Askin M."/>
            <person name="Barry K."/>
            <person name="Battaglia E."/>
            <person name="Bayram O."/>
            <person name="Benocci T."/>
            <person name="Braus-Stromeyer S.A."/>
            <person name="Caldana C."/>
            <person name="Canovas D."/>
            <person name="Cerqueira G.C."/>
            <person name="Chen F."/>
            <person name="Chen W."/>
            <person name="Choi C."/>
            <person name="Clum A."/>
            <person name="Dos Santos R.A."/>
            <person name="Damasio A.R."/>
            <person name="Diallinas G."/>
            <person name="Emri T."/>
            <person name="Fekete E."/>
            <person name="Flipphi M."/>
            <person name="Freyberg S."/>
            <person name="Gallo A."/>
            <person name="Gournas C."/>
            <person name="Habgood R."/>
            <person name="Hainaut M."/>
            <person name="Harispe M.L."/>
            <person name="Henrissat B."/>
            <person name="Hilden K.S."/>
            <person name="Hope R."/>
            <person name="Hossain A."/>
            <person name="Karabika E."/>
            <person name="Karaffa L."/>
            <person name="Karanyi Z."/>
            <person name="Krasevec N."/>
            <person name="Kuo A."/>
            <person name="Kusch H."/>
            <person name="LaButti K."/>
            <person name="Lagendijk E.L."/>
            <person name="Lapidus A."/>
            <person name="Levasseur A."/>
            <person name="Lindquist E."/>
            <person name="Lipzen A."/>
            <person name="Logrieco A.F."/>
            <person name="MacCabe A."/>
            <person name="Maekelae M.R."/>
            <person name="Malavazi I."/>
            <person name="Melin P."/>
            <person name="Meyer V."/>
            <person name="Mielnichuk N."/>
            <person name="Miskei M."/>
            <person name="Molnar A.P."/>
            <person name="Mule G."/>
            <person name="Ngan C.Y."/>
            <person name="Orejas M."/>
            <person name="Orosz E."/>
            <person name="Ouedraogo J.P."/>
            <person name="Overkamp K.M."/>
            <person name="Park H.-S."/>
            <person name="Perrone G."/>
            <person name="Piumi F."/>
            <person name="Punt P.J."/>
            <person name="Ram A.F."/>
            <person name="Ramon A."/>
            <person name="Rauscher S."/>
            <person name="Record E."/>
            <person name="Riano-Pachon D.M."/>
            <person name="Robert V."/>
            <person name="Roehrig J."/>
            <person name="Ruller R."/>
            <person name="Salamov A."/>
            <person name="Salih N.S."/>
            <person name="Samson R.A."/>
            <person name="Sandor E."/>
            <person name="Sanguinetti M."/>
            <person name="Schuetze T."/>
            <person name="Sepcic K."/>
            <person name="Shelest E."/>
            <person name="Sherlock G."/>
            <person name="Sophianopoulou V."/>
            <person name="Squina F.M."/>
            <person name="Sun H."/>
            <person name="Susca A."/>
            <person name="Todd R.B."/>
            <person name="Tsang A."/>
            <person name="Unkles S.E."/>
            <person name="van de Wiele N."/>
            <person name="van Rossen-Uffink D."/>
            <person name="Oliveira J.V."/>
            <person name="Vesth T.C."/>
            <person name="Visser J."/>
            <person name="Yu J.-H."/>
            <person name="Zhou M."/>
            <person name="Andersen M.R."/>
            <person name="Archer D.B."/>
            <person name="Baker S.E."/>
            <person name="Benoit I."/>
            <person name="Brakhage A.A."/>
            <person name="Braus G.H."/>
            <person name="Fischer R."/>
            <person name="Frisvad J.C."/>
            <person name="Goldman G.H."/>
            <person name="Houbraken J."/>
            <person name="Oakley B."/>
            <person name="Pocsi I."/>
            <person name="Scazzocchio C."/>
            <person name="Seiboth B."/>
            <person name="vanKuyk P.A."/>
            <person name="Wortman J."/>
            <person name="Dyer P.S."/>
            <person name="Grigoriev I.V."/>
        </authorList>
    </citation>
    <scope>NUCLEOTIDE SEQUENCE [LARGE SCALE GENOMIC DNA]</scope>
    <source>
        <strain evidence="3">CBS 583.65</strain>
    </source>
</reference>
<dbReference type="Pfam" id="PF17110">
    <property type="entry name" value="TFB6"/>
    <property type="match status" value="1"/>
</dbReference>
<feature type="region of interest" description="Disordered" evidence="1">
    <location>
        <begin position="76"/>
        <end position="100"/>
    </location>
</feature>
<gene>
    <name evidence="2" type="ORF">ASPVEDRAFT_411490</name>
</gene>
<name>A0A1L9Q4I8_ASPVE</name>
<accession>A0A1L9Q4I8</accession>
<proteinExistence type="predicted"/>
<protein>
    <submittedName>
        <fullName evidence="2">Uncharacterized protein</fullName>
    </submittedName>
</protein>
<dbReference type="InterPro" id="IPR031349">
    <property type="entry name" value="Tfb6"/>
</dbReference>
<evidence type="ECO:0000313" key="3">
    <source>
        <dbReference type="Proteomes" id="UP000184073"/>
    </source>
</evidence>
<dbReference type="EMBL" id="KV878140">
    <property type="protein sequence ID" value="OJJ08693.1"/>
    <property type="molecule type" value="Genomic_DNA"/>
</dbReference>
<keyword evidence="3" id="KW-1185">Reference proteome</keyword>
<dbReference type="GeneID" id="63727794"/>
<dbReference type="RefSeq" id="XP_040674455.1">
    <property type="nucleotide sequence ID" value="XM_040812283.1"/>
</dbReference>
<dbReference type="STRING" id="1036611.A0A1L9Q4I8"/>
<organism evidence="2 3">
    <name type="scientific">Aspergillus versicolor CBS 583.65</name>
    <dbReference type="NCBI Taxonomy" id="1036611"/>
    <lineage>
        <taxon>Eukaryota</taxon>
        <taxon>Fungi</taxon>
        <taxon>Dikarya</taxon>
        <taxon>Ascomycota</taxon>
        <taxon>Pezizomycotina</taxon>
        <taxon>Eurotiomycetes</taxon>
        <taxon>Eurotiomycetidae</taxon>
        <taxon>Eurotiales</taxon>
        <taxon>Aspergillaceae</taxon>
        <taxon>Aspergillus</taxon>
        <taxon>Aspergillus subgen. Nidulantes</taxon>
    </lineage>
</organism>